<dbReference type="RefSeq" id="WP_163297539.1">
    <property type="nucleotide sequence ID" value="NZ_JAAGRR010000003.1"/>
</dbReference>
<evidence type="ECO:0000256" key="9">
    <source>
        <dbReference type="SAM" id="Phobius"/>
    </source>
</evidence>
<keyword evidence="7 9" id="KW-0472">Membrane</keyword>
<feature type="transmembrane region" description="Helical" evidence="9">
    <location>
        <begin position="282"/>
        <end position="305"/>
    </location>
</feature>
<feature type="transmembrane region" description="Helical" evidence="9">
    <location>
        <begin position="363"/>
        <end position="383"/>
    </location>
</feature>
<evidence type="ECO:0000256" key="7">
    <source>
        <dbReference type="ARBA" id="ARBA00023136"/>
    </source>
</evidence>
<evidence type="ECO:0000256" key="6">
    <source>
        <dbReference type="ARBA" id="ARBA00022989"/>
    </source>
</evidence>
<feature type="transmembrane region" description="Helical" evidence="9">
    <location>
        <begin position="82"/>
        <end position="100"/>
    </location>
</feature>
<protein>
    <submittedName>
        <fullName evidence="10">YeeE/YedE family protein</fullName>
    </submittedName>
</protein>
<name>A0A6N9TJX5_DISTH</name>
<feature type="transmembrane region" description="Helical" evidence="9">
    <location>
        <begin position="140"/>
        <end position="163"/>
    </location>
</feature>
<evidence type="ECO:0000256" key="1">
    <source>
        <dbReference type="ARBA" id="ARBA00004429"/>
    </source>
</evidence>
<keyword evidence="5 9" id="KW-0812">Transmembrane</keyword>
<keyword evidence="4" id="KW-0997">Cell inner membrane</keyword>
<organism evidence="10 11">
    <name type="scientific">Dissulfurirhabdus thermomarina</name>
    <dbReference type="NCBI Taxonomy" id="1765737"/>
    <lineage>
        <taxon>Bacteria</taxon>
        <taxon>Deltaproteobacteria</taxon>
        <taxon>Dissulfurirhabdaceae</taxon>
        <taxon>Dissulfurirhabdus</taxon>
    </lineage>
</organism>
<dbReference type="GO" id="GO:0005886">
    <property type="term" value="C:plasma membrane"/>
    <property type="evidence" value="ECO:0007669"/>
    <property type="project" value="UniProtKB-SubCell"/>
</dbReference>
<keyword evidence="11" id="KW-1185">Reference proteome</keyword>
<evidence type="ECO:0000256" key="2">
    <source>
        <dbReference type="ARBA" id="ARBA00022448"/>
    </source>
</evidence>
<evidence type="ECO:0000256" key="8">
    <source>
        <dbReference type="ARBA" id="ARBA00035655"/>
    </source>
</evidence>
<comment type="similarity">
    <text evidence="8">Belongs to the TsuA/YedE (TC 9.B.102) family.</text>
</comment>
<reference evidence="10 11" key="1">
    <citation type="submission" date="2020-02" db="EMBL/GenBank/DDBJ databases">
        <title>Comparative genomics of sulfur disproportionating microorganisms.</title>
        <authorList>
            <person name="Ward L.M."/>
            <person name="Bertran E."/>
            <person name="Johnston D.T."/>
        </authorList>
    </citation>
    <scope>NUCLEOTIDE SEQUENCE [LARGE SCALE GENOMIC DNA]</scope>
    <source>
        <strain evidence="10 11">DSM 100025</strain>
    </source>
</reference>
<dbReference type="PANTHER" id="PTHR30574:SF1">
    <property type="entry name" value="SULPHUR TRANSPORT DOMAIN-CONTAINING PROTEIN"/>
    <property type="match status" value="1"/>
</dbReference>
<dbReference type="InterPro" id="IPR007272">
    <property type="entry name" value="Sulf_transp_TsuA/YedE"/>
</dbReference>
<feature type="transmembrane region" description="Helical" evidence="9">
    <location>
        <begin position="20"/>
        <end position="39"/>
    </location>
</feature>
<dbReference type="Pfam" id="PF04143">
    <property type="entry name" value="Sulf_transp"/>
    <property type="match status" value="2"/>
</dbReference>
<feature type="transmembrane region" description="Helical" evidence="9">
    <location>
        <begin position="317"/>
        <end position="337"/>
    </location>
</feature>
<evidence type="ECO:0000256" key="3">
    <source>
        <dbReference type="ARBA" id="ARBA00022475"/>
    </source>
</evidence>
<accession>A0A6N9TJX5</accession>
<dbReference type="PANTHER" id="PTHR30574">
    <property type="entry name" value="INNER MEMBRANE PROTEIN YEDE"/>
    <property type="match status" value="1"/>
</dbReference>
<proteinExistence type="inferred from homology"/>
<keyword evidence="2" id="KW-0813">Transport</keyword>
<evidence type="ECO:0000256" key="4">
    <source>
        <dbReference type="ARBA" id="ARBA00022519"/>
    </source>
</evidence>
<feature type="transmembrane region" description="Helical" evidence="9">
    <location>
        <begin position="212"/>
        <end position="228"/>
    </location>
</feature>
<dbReference type="AlphaFoldDB" id="A0A6N9TJX5"/>
<evidence type="ECO:0000313" key="10">
    <source>
        <dbReference type="EMBL" id="NDY41378.1"/>
    </source>
</evidence>
<comment type="caution">
    <text evidence="10">The sequence shown here is derived from an EMBL/GenBank/DDBJ whole genome shotgun (WGS) entry which is preliminary data.</text>
</comment>
<feature type="transmembrane region" description="Helical" evidence="9">
    <location>
        <begin position="249"/>
        <end position="270"/>
    </location>
</feature>
<comment type="subcellular location">
    <subcellularLocation>
        <location evidence="1">Cell inner membrane</location>
        <topology evidence="1">Multi-pass membrane protein</topology>
    </subcellularLocation>
</comment>
<evidence type="ECO:0000256" key="5">
    <source>
        <dbReference type="ARBA" id="ARBA00022692"/>
    </source>
</evidence>
<evidence type="ECO:0000313" key="11">
    <source>
        <dbReference type="Proteomes" id="UP000469346"/>
    </source>
</evidence>
<dbReference type="EMBL" id="JAAGRR010000003">
    <property type="protein sequence ID" value="NDY41378.1"/>
    <property type="molecule type" value="Genomic_DNA"/>
</dbReference>
<feature type="transmembrane region" description="Helical" evidence="9">
    <location>
        <begin position="183"/>
        <end position="200"/>
    </location>
</feature>
<keyword evidence="3" id="KW-1003">Cell membrane</keyword>
<feature type="transmembrane region" description="Helical" evidence="9">
    <location>
        <begin position="112"/>
        <end position="134"/>
    </location>
</feature>
<gene>
    <name evidence="10" type="ORF">G3N55_00740</name>
</gene>
<sequence>MSTISDKVKEVYEGFFKKTWSPMTGGILLAVLAIYMFAWHRPWGIVGGLRNWGDWVLYSLGLLDLDEAPAHPLFYSSSVMDLGLLAGAWISAVIAKEFAIRIPPMLEIWKGLVAGILMGIGSALAFGCNVGGFYSALQNLAANGLTMMVGLIIGVIIGLKYLYWEMEHLTPGPAGPTWLDKKIPAVVGFIALAALIWAAYAYGGSDMEDADLMPGYLLIGAGIGYVFHRSRLCMVNGFREPFMTGEAAMGKAVAVSVIIGTLGIAIMKYMDLRPEGMYVVPAFWWGSLVGGIVFGAAMVVAGGCGSGSLWRVAEGQVKLWVVVIAFALSNSAVRYWFDQNDWLYTNDEYTVGMLGKAIYLPDYLGYGGSILLVIAAMLVWYIVIDWNEDSNKLVIEM</sequence>
<keyword evidence="6 9" id="KW-1133">Transmembrane helix</keyword>
<dbReference type="Proteomes" id="UP000469346">
    <property type="component" value="Unassembled WGS sequence"/>
</dbReference>